<evidence type="ECO:0000313" key="14">
    <source>
        <dbReference type="Proteomes" id="UP000800092"/>
    </source>
</evidence>
<dbReference type="EMBL" id="ML991778">
    <property type="protein sequence ID" value="KAF2237848.1"/>
    <property type="molecule type" value="Genomic_DNA"/>
</dbReference>
<dbReference type="Pfam" id="PF07960">
    <property type="entry name" value="CBP4"/>
    <property type="match status" value="1"/>
</dbReference>
<dbReference type="AlphaFoldDB" id="A0A6A6HJ59"/>
<dbReference type="Proteomes" id="UP000800092">
    <property type="component" value="Unassembled WGS sequence"/>
</dbReference>
<keyword evidence="7 11" id="KW-0472">Membrane</keyword>
<comment type="subcellular location">
    <subcellularLocation>
        <location evidence="1 11">Mitochondrion inner membrane</location>
        <topology evidence="1 11">Single-pass membrane protein</topology>
    </subcellularLocation>
</comment>
<evidence type="ECO:0000256" key="8">
    <source>
        <dbReference type="ARBA" id="ARBA00023186"/>
    </source>
</evidence>
<evidence type="ECO:0000256" key="1">
    <source>
        <dbReference type="ARBA" id="ARBA00004434"/>
    </source>
</evidence>
<evidence type="ECO:0000256" key="6">
    <source>
        <dbReference type="ARBA" id="ARBA00023128"/>
    </source>
</evidence>
<evidence type="ECO:0000256" key="2">
    <source>
        <dbReference type="ARBA" id="ARBA00006780"/>
    </source>
</evidence>
<feature type="transmembrane region" description="Helical" evidence="11">
    <location>
        <begin position="6"/>
        <end position="28"/>
    </location>
</feature>
<name>A0A6A6HJ59_VIRVR</name>
<evidence type="ECO:0000256" key="3">
    <source>
        <dbReference type="ARBA" id="ARBA00022692"/>
    </source>
</evidence>
<evidence type="ECO:0000256" key="11">
    <source>
        <dbReference type="RuleBase" id="RU368005"/>
    </source>
</evidence>
<keyword evidence="12" id="KW-0175">Coiled coil</keyword>
<organism evidence="13 14">
    <name type="scientific">Viridothelium virens</name>
    <name type="common">Speckled blister lichen</name>
    <name type="synonym">Trypethelium virens</name>
    <dbReference type="NCBI Taxonomy" id="1048519"/>
    <lineage>
        <taxon>Eukaryota</taxon>
        <taxon>Fungi</taxon>
        <taxon>Dikarya</taxon>
        <taxon>Ascomycota</taxon>
        <taxon>Pezizomycotina</taxon>
        <taxon>Dothideomycetes</taxon>
        <taxon>Dothideomycetes incertae sedis</taxon>
        <taxon>Trypetheliales</taxon>
        <taxon>Trypetheliaceae</taxon>
        <taxon>Viridothelium</taxon>
    </lineage>
</organism>
<gene>
    <name evidence="13" type="ORF">EV356DRAFT_509744</name>
</gene>
<dbReference type="PANTHER" id="PTHR28202:SF1">
    <property type="entry name" value="ASSEMBLY FACTOR CBP4"/>
    <property type="match status" value="1"/>
</dbReference>
<evidence type="ECO:0000256" key="12">
    <source>
        <dbReference type="SAM" id="Coils"/>
    </source>
</evidence>
<sequence length="118" mass="13948">MPATGTWVKMAVVTVAMCVGGPALVYYVTPTEEELFKKYNPELQKRSLENRQARQQEFDDYVNKLKEWSRSDKQIWFAAEEMAEKARMEQKDKILDEQNRLAAEVERRRKEMRDSTVK</sequence>
<evidence type="ECO:0000256" key="9">
    <source>
        <dbReference type="ARBA" id="ARBA00025413"/>
    </source>
</evidence>
<dbReference type="GO" id="GO:0005743">
    <property type="term" value="C:mitochondrial inner membrane"/>
    <property type="evidence" value="ECO:0007669"/>
    <property type="project" value="UniProtKB-SubCell"/>
</dbReference>
<accession>A0A6A6HJ59</accession>
<evidence type="ECO:0000256" key="10">
    <source>
        <dbReference type="ARBA" id="ARBA00031521"/>
    </source>
</evidence>
<protein>
    <recommendedName>
        <fullName evidence="10 11">Cytochrome b mRNA-processing protein 4</fullName>
    </recommendedName>
</protein>
<reference evidence="13" key="1">
    <citation type="journal article" date="2020" name="Stud. Mycol.">
        <title>101 Dothideomycetes genomes: a test case for predicting lifestyles and emergence of pathogens.</title>
        <authorList>
            <person name="Haridas S."/>
            <person name="Albert R."/>
            <person name="Binder M."/>
            <person name="Bloem J."/>
            <person name="Labutti K."/>
            <person name="Salamov A."/>
            <person name="Andreopoulos B."/>
            <person name="Baker S."/>
            <person name="Barry K."/>
            <person name="Bills G."/>
            <person name="Bluhm B."/>
            <person name="Cannon C."/>
            <person name="Castanera R."/>
            <person name="Culley D."/>
            <person name="Daum C."/>
            <person name="Ezra D."/>
            <person name="Gonzalez J."/>
            <person name="Henrissat B."/>
            <person name="Kuo A."/>
            <person name="Liang C."/>
            <person name="Lipzen A."/>
            <person name="Lutzoni F."/>
            <person name="Magnuson J."/>
            <person name="Mondo S."/>
            <person name="Nolan M."/>
            <person name="Ohm R."/>
            <person name="Pangilinan J."/>
            <person name="Park H.-J."/>
            <person name="Ramirez L."/>
            <person name="Alfaro M."/>
            <person name="Sun H."/>
            <person name="Tritt A."/>
            <person name="Yoshinaga Y."/>
            <person name="Zwiers L.-H."/>
            <person name="Turgeon B."/>
            <person name="Goodwin S."/>
            <person name="Spatafora J."/>
            <person name="Crous P."/>
            <person name="Grigoriev I."/>
        </authorList>
    </citation>
    <scope>NUCLEOTIDE SEQUENCE</scope>
    <source>
        <strain evidence="13">Tuck. ex Michener</strain>
    </source>
</reference>
<proteinExistence type="inferred from homology"/>
<keyword evidence="5 11" id="KW-1133">Transmembrane helix</keyword>
<keyword evidence="6 11" id="KW-0496">Mitochondrion</keyword>
<keyword evidence="8 11" id="KW-0143">Chaperone</keyword>
<evidence type="ECO:0000256" key="5">
    <source>
        <dbReference type="ARBA" id="ARBA00022989"/>
    </source>
</evidence>
<dbReference type="InterPro" id="IPR012420">
    <property type="entry name" value="Cbp4"/>
</dbReference>
<dbReference type="PANTHER" id="PTHR28202">
    <property type="entry name" value="ASSEMBLY FACTOR CBP4"/>
    <property type="match status" value="1"/>
</dbReference>
<keyword evidence="4 11" id="KW-0999">Mitochondrion inner membrane</keyword>
<dbReference type="GO" id="GO:0034551">
    <property type="term" value="P:mitochondrial respiratory chain complex III assembly"/>
    <property type="evidence" value="ECO:0007669"/>
    <property type="project" value="TreeGrafter"/>
</dbReference>
<comment type="function">
    <text evidence="9 11">Essential for the assembly of ubiquinol-cytochrome c reductase. It has a direct effect on the correct occurrence of the Rieske protein, core 4, core 5 and apocytochrome b.</text>
</comment>
<feature type="coiled-coil region" evidence="12">
    <location>
        <begin position="88"/>
        <end position="115"/>
    </location>
</feature>
<keyword evidence="3 11" id="KW-0812">Transmembrane</keyword>
<evidence type="ECO:0000256" key="4">
    <source>
        <dbReference type="ARBA" id="ARBA00022792"/>
    </source>
</evidence>
<keyword evidence="14" id="KW-1185">Reference proteome</keyword>
<dbReference type="OrthoDB" id="5576752at2759"/>
<evidence type="ECO:0000313" key="13">
    <source>
        <dbReference type="EMBL" id="KAF2237848.1"/>
    </source>
</evidence>
<comment type="similarity">
    <text evidence="2 11">Belongs to the CBP4 family.</text>
</comment>
<evidence type="ECO:0000256" key="7">
    <source>
        <dbReference type="ARBA" id="ARBA00023136"/>
    </source>
</evidence>